<protein>
    <recommendedName>
        <fullName evidence="2">Helically-extended SH3 domain-containing protein</fullName>
    </recommendedName>
</protein>
<sequence length="97" mass="11235">MFWGFYSVDAIVEKELRKKFKYEGPLRVLQTVMINPNGVMKKPGKKDLHVSPGDVVDIIQLTNSKKALCHNRRSGNYKEIHTDIEINGWKQTTVYQN</sequence>
<dbReference type="Pfam" id="PF14603">
    <property type="entry name" value="hSH3"/>
    <property type="match status" value="1"/>
</dbReference>
<dbReference type="SUPFAM" id="SSF50044">
    <property type="entry name" value="SH3-domain"/>
    <property type="match status" value="1"/>
</dbReference>
<dbReference type="GO" id="GO:0072659">
    <property type="term" value="P:protein localization to plasma membrane"/>
    <property type="evidence" value="ECO:0007669"/>
    <property type="project" value="TreeGrafter"/>
</dbReference>
<dbReference type="InterPro" id="IPR029294">
    <property type="entry name" value="hSH3"/>
</dbReference>
<dbReference type="AlphaFoldDB" id="A0A3Q2XNS9"/>
<keyword evidence="1" id="KW-0597">Phosphoprotein</keyword>
<dbReference type="GO" id="GO:0050852">
    <property type="term" value="P:T cell receptor signaling pathway"/>
    <property type="evidence" value="ECO:0007669"/>
    <property type="project" value="TreeGrafter"/>
</dbReference>
<dbReference type="InterPro" id="IPR043443">
    <property type="entry name" value="FYB1/2-like"/>
</dbReference>
<evidence type="ECO:0000313" key="3">
    <source>
        <dbReference type="Ensembl" id="ENSHCOP00000006375.1"/>
    </source>
</evidence>
<dbReference type="Ensembl" id="ENSHCOT00000003784.1">
    <property type="protein sequence ID" value="ENSHCOP00000006375.1"/>
    <property type="gene ID" value="ENSHCOG00000008158.1"/>
</dbReference>
<dbReference type="OMA" id="NRFGKCM"/>
<accession>A0A3Q2XNS9</accession>
<evidence type="ECO:0000259" key="2">
    <source>
        <dbReference type="Pfam" id="PF14603"/>
    </source>
</evidence>
<dbReference type="STRING" id="109280.ENSHCOP00000006375"/>
<dbReference type="GeneTree" id="ENSGT00940000173859"/>
<organism evidence="3 4">
    <name type="scientific">Hippocampus comes</name>
    <name type="common">Tiger tail seahorse</name>
    <dbReference type="NCBI Taxonomy" id="109280"/>
    <lineage>
        <taxon>Eukaryota</taxon>
        <taxon>Metazoa</taxon>
        <taxon>Chordata</taxon>
        <taxon>Craniata</taxon>
        <taxon>Vertebrata</taxon>
        <taxon>Euteleostomi</taxon>
        <taxon>Actinopterygii</taxon>
        <taxon>Neopterygii</taxon>
        <taxon>Teleostei</taxon>
        <taxon>Neoteleostei</taxon>
        <taxon>Acanthomorphata</taxon>
        <taxon>Syngnathiaria</taxon>
        <taxon>Syngnathiformes</taxon>
        <taxon>Syngnathoidei</taxon>
        <taxon>Syngnathidae</taxon>
        <taxon>Hippocampus</taxon>
    </lineage>
</organism>
<reference evidence="3" key="2">
    <citation type="submission" date="2025-09" db="UniProtKB">
        <authorList>
            <consortium name="Ensembl"/>
        </authorList>
    </citation>
    <scope>IDENTIFICATION</scope>
</reference>
<dbReference type="GO" id="GO:0007229">
    <property type="term" value="P:integrin-mediated signaling pathway"/>
    <property type="evidence" value="ECO:0007669"/>
    <property type="project" value="InterPro"/>
</dbReference>
<dbReference type="PANTHER" id="PTHR16830:SF19">
    <property type="entry name" value="FYN-BINDING PROTEIN-LIKE-RELATED"/>
    <property type="match status" value="1"/>
</dbReference>
<evidence type="ECO:0000256" key="1">
    <source>
        <dbReference type="ARBA" id="ARBA00022553"/>
    </source>
</evidence>
<dbReference type="Proteomes" id="UP000264820">
    <property type="component" value="Unplaced"/>
</dbReference>
<dbReference type="Gene3D" id="2.30.30.40">
    <property type="entry name" value="SH3 Domains"/>
    <property type="match status" value="1"/>
</dbReference>
<reference evidence="3" key="1">
    <citation type="submission" date="2025-08" db="UniProtKB">
        <authorList>
            <consortium name="Ensembl"/>
        </authorList>
    </citation>
    <scope>IDENTIFICATION</scope>
</reference>
<dbReference type="PANTHER" id="PTHR16830">
    <property type="entry name" value="SH2 CONTAINING ADAPTOR PRAM-1 RELATED"/>
    <property type="match status" value="1"/>
</dbReference>
<proteinExistence type="predicted"/>
<name>A0A3Q2XNS9_HIPCM</name>
<dbReference type="GO" id="GO:0005886">
    <property type="term" value="C:plasma membrane"/>
    <property type="evidence" value="ECO:0007669"/>
    <property type="project" value="InterPro"/>
</dbReference>
<keyword evidence="4" id="KW-1185">Reference proteome</keyword>
<feature type="domain" description="Helically-extended SH3" evidence="2">
    <location>
        <begin position="16"/>
        <end position="77"/>
    </location>
</feature>
<dbReference type="InterPro" id="IPR036028">
    <property type="entry name" value="SH3-like_dom_sf"/>
</dbReference>
<evidence type="ECO:0000313" key="4">
    <source>
        <dbReference type="Proteomes" id="UP000264820"/>
    </source>
</evidence>